<evidence type="ECO:0000256" key="3">
    <source>
        <dbReference type="ARBA" id="ARBA00022525"/>
    </source>
</evidence>
<dbReference type="Pfam" id="PF00151">
    <property type="entry name" value="Lipase"/>
    <property type="match status" value="1"/>
</dbReference>
<comment type="caution">
    <text evidence="7">The sequence shown here is derived from an EMBL/GenBank/DDBJ whole genome shotgun (WGS) entry which is preliminary data.</text>
</comment>
<dbReference type="InterPro" id="IPR000734">
    <property type="entry name" value="TAG_lipase"/>
</dbReference>
<evidence type="ECO:0000256" key="2">
    <source>
        <dbReference type="ARBA" id="ARBA00010701"/>
    </source>
</evidence>
<dbReference type="SUPFAM" id="SSF53474">
    <property type="entry name" value="alpha/beta-Hydrolases"/>
    <property type="match status" value="1"/>
</dbReference>
<evidence type="ECO:0000313" key="7">
    <source>
        <dbReference type="EMBL" id="KAL3889394.1"/>
    </source>
</evidence>
<evidence type="ECO:0000256" key="4">
    <source>
        <dbReference type="RuleBase" id="RU004262"/>
    </source>
</evidence>
<comment type="subcellular location">
    <subcellularLocation>
        <location evidence="1">Secreted</location>
    </subcellularLocation>
</comment>
<gene>
    <name evidence="7" type="ORF">ACJMK2_001738</name>
</gene>
<organism evidence="7 8">
    <name type="scientific">Sinanodonta woodiana</name>
    <name type="common">Chinese pond mussel</name>
    <name type="synonym">Anodonta woodiana</name>
    <dbReference type="NCBI Taxonomy" id="1069815"/>
    <lineage>
        <taxon>Eukaryota</taxon>
        <taxon>Metazoa</taxon>
        <taxon>Spiralia</taxon>
        <taxon>Lophotrochozoa</taxon>
        <taxon>Mollusca</taxon>
        <taxon>Bivalvia</taxon>
        <taxon>Autobranchia</taxon>
        <taxon>Heteroconchia</taxon>
        <taxon>Palaeoheterodonta</taxon>
        <taxon>Unionida</taxon>
        <taxon>Unionoidea</taxon>
        <taxon>Unionidae</taxon>
        <taxon>Unioninae</taxon>
        <taxon>Sinanodonta</taxon>
    </lineage>
</organism>
<evidence type="ECO:0000313" key="8">
    <source>
        <dbReference type="Proteomes" id="UP001634394"/>
    </source>
</evidence>
<sequence length="336" mass="36408">MYHCFGVCFVFLCIVVCDGFLSSSVCYNEIGCFGNNSPFNNALFVLPKSPTEVGVSYLLFTRNTSNIPQILTADRNVILTSNFNGEKVTRFLIHGYKSNATYPWVIDMKDALLKREDDNVIVVDWNKGADQIIYAQAVANTRVVGALISQMMYTLDKVAGGNSLGRMHLIGHSLGAHVAGYAGERTLGTGRISGLDPAGPLFEGTDPKVRLDPSDASFVDVIHTNVNGLGIASSVGHVDFYPNRGKEQPGCLDAFFNIIFSGQIDKIVDGIACSHMRVLSLFTESINANCHFQSYPCMSCTTCGTGCAKMGYDAPQGNPRGNFYLSTNSKPPFCIA</sequence>
<dbReference type="InterPro" id="IPR013818">
    <property type="entry name" value="Lipase"/>
</dbReference>
<evidence type="ECO:0000256" key="1">
    <source>
        <dbReference type="ARBA" id="ARBA00004613"/>
    </source>
</evidence>
<dbReference type="Gene3D" id="3.40.50.1820">
    <property type="entry name" value="alpha/beta hydrolase"/>
    <property type="match status" value="1"/>
</dbReference>
<protein>
    <recommendedName>
        <fullName evidence="6">Lipase domain-containing protein</fullName>
    </recommendedName>
</protein>
<accession>A0ABD3XT47</accession>
<dbReference type="PRINTS" id="PR00821">
    <property type="entry name" value="TAGLIPASE"/>
</dbReference>
<dbReference type="PANTHER" id="PTHR11610">
    <property type="entry name" value="LIPASE"/>
    <property type="match status" value="1"/>
</dbReference>
<dbReference type="InterPro" id="IPR033906">
    <property type="entry name" value="Lipase_N"/>
</dbReference>
<name>A0ABD3XT47_SINWO</name>
<feature type="domain" description="Lipase" evidence="6">
    <location>
        <begin position="24"/>
        <end position="333"/>
    </location>
</feature>
<dbReference type="CDD" id="cd00707">
    <property type="entry name" value="Pancreat_lipase_like"/>
    <property type="match status" value="1"/>
</dbReference>
<dbReference type="Proteomes" id="UP001634394">
    <property type="component" value="Unassembled WGS sequence"/>
</dbReference>
<feature type="chain" id="PRO_5044879500" description="Lipase domain-containing protein" evidence="5">
    <location>
        <begin position="20"/>
        <end position="336"/>
    </location>
</feature>
<dbReference type="GO" id="GO:0005576">
    <property type="term" value="C:extracellular region"/>
    <property type="evidence" value="ECO:0007669"/>
    <property type="project" value="UniProtKB-SubCell"/>
</dbReference>
<keyword evidence="3" id="KW-0964">Secreted</keyword>
<proteinExistence type="inferred from homology"/>
<reference evidence="7 8" key="1">
    <citation type="submission" date="2024-11" db="EMBL/GenBank/DDBJ databases">
        <title>Chromosome-level genome assembly of the freshwater bivalve Anodonta woodiana.</title>
        <authorList>
            <person name="Chen X."/>
        </authorList>
    </citation>
    <scope>NUCLEOTIDE SEQUENCE [LARGE SCALE GENOMIC DNA]</scope>
    <source>
        <strain evidence="7">MN2024</strain>
        <tissue evidence="7">Gills</tissue>
    </source>
</reference>
<comment type="similarity">
    <text evidence="2 4">Belongs to the AB hydrolase superfamily. Lipase family.</text>
</comment>
<dbReference type="EMBL" id="JBJQND010000001">
    <property type="protein sequence ID" value="KAL3889394.1"/>
    <property type="molecule type" value="Genomic_DNA"/>
</dbReference>
<dbReference type="InterPro" id="IPR029058">
    <property type="entry name" value="AB_hydrolase_fold"/>
</dbReference>
<dbReference type="AlphaFoldDB" id="A0ABD3XT47"/>
<feature type="signal peptide" evidence="5">
    <location>
        <begin position="1"/>
        <end position="19"/>
    </location>
</feature>
<keyword evidence="8" id="KW-1185">Reference proteome</keyword>
<evidence type="ECO:0000259" key="6">
    <source>
        <dbReference type="Pfam" id="PF00151"/>
    </source>
</evidence>
<evidence type="ECO:0000256" key="5">
    <source>
        <dbReference type="SAM" id="SignalP"/>
    </source>
</evidence>
<keyword evidence="5" id="KW-0732">Signal</keyword>